<accession>A0AAF0QK06</accession>
<proteinExistence type="predicted"/>
<name>A0AAF0QK06_SOLVR</name>
<gene>
    <name evidence="2" type="ORF">MTR67_017893</name>
</gene>
<evidence type="ECO:0000256" key="1">
    <source>
        <dbReference type="SAM" id="MobiDB-lite"/>
    </source>
</evidence>
<sequence length="81" mass="8823">MEPDVGLSPTDLTQKESMGVHTSIAADAEEEILDIQAKMLTLPLKELYDGFLTTFSIGPLSLPSPSSGYGRRKREEGINNN</sequence>
<feature type="region of interest" description="Disordered" evidence="1">
    <location>
        <begin position="59"/>
        <end position="81"/>
    </location>
</feature>
<dbReference type="EMBL" id="CP133615">
    <property type="protein sequence ID" value="WMV24508.1"/>
    <property type="molecule type" value="Genomic_DNA"/>
</dbReference>
<evidence type="ECO:0000313" key="2">
    <source>
        <dbReference type="EMBL" id="WMV24508.1"/>
    </source>
</evidence>
<evidence type="ECO:0000313" key="3">
    <source>
        <dbReference type="Proteomes" id="UP001234989"/>
    </source>
</evidence>
<dbReference type="AlphaFoldDB" id="A0AAF0QK06"/>
<keyword evidence="3" id="KW-1185">Reference proteome</keyword>
<organism evidence="2 3">
    <name type="scientific">Solanum verrucosum</name>
    <dbReference type="NCBI Taxonomy" id="315347"/>
    <lineage>
        <taxon>Eukaryota</taxon>
        <taxon>Viridiplantae</taxon>
        <taxon>Streptophyta</taxon>
        <taxon>Embryophyta</taxon>
        <taxon>Tracheophyta</taxon>
        <taxon>Spermatophyta</taxon>
        <taxon>Magnoliopsida</taxon>
        <taxon>eudicotyledons</taxon>
        <taxon>Gunneridae</taxon>
        <taxon>Pentapetalae</taxon>
        <taxon>asterids</taxon>
        <taxon>lamiids</taxon>
        <taxon>Solanales</taxon>
        <taxon>Solanaceae</taxon>
        <taxon>Solanoideae</taxon>
        <taxon>Solaneae</taxon>
        <taxon>Solanum</taxon>
    </lineage>
</organism>
<dbReference type="Proteomes" id="UP001234989">
    <property type="component" value="Chromosome 4"/>
</dbReference>
<reference evidence="2" key="1">
    <citation type="submission" date="2023-08" db="EMBL/GenBank/DDBJ databases">
        <title>A de novo genome assembly of Solanum verrucosum Schlechtendal, a Mexican diploid species geographically isolated from the other diploid A-genome species in potato relatives.</title>
        <authorList>
            <person name="Hosaka K."/>
        </authorList>
    </citation>
    <scope>NUCLEOTIDE SEQUENCE</scope>
    <source>
        <tissue evidence="2">Young leaves</tissue>
    </source>
</reference>
<protein>
    <submittedName>
        <fullName evidence="2">Uncharacterized protein</fullName>
    </submittedName>
</protein>